<dbReference type="Gene3D" id="3.40.430.10">
    <property type="entry name" value="Dihydrofolate Reductase, subunit A"/>
    <property type="match status" value="1"/>
</dbReference>
<name>A0A0V9UJ30_9NOCA</name>
<dbReference type="InterPro" id="IPR050765">
    <property type="entry name" value="Riboflavin_Biosynth_HTPR"/>
</dbReference>
<proteinExistence type="predicted"/>
<dbReference type="InterPro" id="IPR024072">
    <property type="entry name" value="DHFR-like_dom_sf"/>
</dbReference>
<dbReference type="Pfam" id="PF01872">
    <property type="entry name" value="RibD_C"/>
    <property type="match status" value="1"/>
</dbReference>
<accession>A0A0V9UJ30</accession>
<sequence>MKLTVTTFVSADGVAQGPGGPDEDRSDGFERGGWVVPLFDEDTGKFIDEVFSKVDAFLLGRNTYDVFAASWPNSTDPDDPVARALNTLPKYVASTTLTDPKWQNTTVLEGDVPTAVAELKKQPGRELQVHGSIRLVHTLFEHDLVDEYRLITFPVVLGQGRRLFPVGGRDTKFDLVESRTTSSGVLITVYRPAGRPEYGLAEVE</sequence>
<dbReference type="Proteomes" id="UP000053060">
    <property type="component" value="Unassembled WGS sequence"/>
</dbReference>
<reference evidence="3" key="1">
    <citation type="submission" date="2015-01" db="EMBL/GenBank/DDBJ databases">
        <title>Draft genome sequence of Rhodococcus pyridinivorans strain KG-16, a hydrocarbon-degrading bacterium.</title>
        <authorList>
            <person name="Aggarwal R.K."/>
            <person name="Dawar C."/>
        </authorList>
    </citation>
    <scope>NUCLEOTIDE SEQUENCE [LARGE SCALE GENOMIC DNA]</scope>
    <source>
        <strain evidence="3">KG-16</strain>
    </source>
</reference>
<organism evidence="2 3">
    <name type="scientific">Rhodococcus pyridinivorans KG-16</name>
    <dbReference type="NCBI Taxonomy" id="1441730"/>
    <lineage>
        <taxon>Bacteria</taxon>
        <taxon>Bacillati</taxon>
        <taxon>Actinomycetota</taxon>
        <taxon>Actinomycetes</taxon>
        <taxon>Mycobacteriales</taxon>
        <taxon>Nocardiaceae</taxon>
        <taxon>Rhodococcus</taxon>
    </lineage>
</organism>
<reference evidence="2 3" key="2">
    <citation type="journal article" date="2016" name="Genome Announc.">
        <title>Draft Genome Sequence of a Versatile Hydrocarbon-Degrading Bacterium, Rhodococcus pyridinivorans Strain KG-16, Collected from Oil Fields in India.</title>
        <authorList>
            <person name="Aggarwal R.K."/>
            <person name="Dawar C."/>
            <person name="Phanindranath R."/>
            <person name="Mutnuri L."/>
            <person name="Dayal A.M."/>
        </authorList>
    </citation>
    <scope>NUCLEOTIDE SEQUENCE [LARGE SCALE GENOMIC DNA]</scope>
    <source>
        <strain evidence="2 3">KG-16</strain>
    </source>
</reference>
<dbReference type="GO" id="GO:0008703">
    <property type="term" value="F:5-amino-6-(5-phosphoribosylamino)uracil reductase activity"/>
    <property type="evidence" value="ECO:0007669"/>
    <property type="project" value="InterPro"/>
</dbReference>
<dbReference type="GO" id="GO:0009231">
    <property type="term" value="P:riboflavin biosynthetic process"/>
    <property type="evidence" value="ECO:0007669"/>
    <property type="project" value="InterPro"/>
</dbReference>
<dbReference type="PANTHER" id="PTHR38011">
    <property type="entry name" value="DIHYDROFOLATE REDUCTASE FAMILY PROTEIN (AFU_ORTHOLOGUE AFUA_8G06820)"/>
    <property type="match status" value="1"/>
</dbReference>
<dbReference type="AlphaFoldDB" id="A0A0V9UJ30"/>
<dbReference type="RefSeq" id="WP_060652692.1">
    <property type="nucleotide sequence ID" value="NZ_AZXY01000007.1"/>
</dbReference>
<dbReference type="PATRIC" id="fig|1441730.3.peg.3285"/>
<dbReference type="PANTHER" id="PTHR38011:SF2">
    <property type="entry name" value="BIFUNCTIONAL DEAMINASE-REDUCTASE DOMAIN PROTEIN"/>
    <property type="match status" value="1"/>
</dbReference>
<evidence type="ECO:0000313" key="3">
    <source>
        <dbReference type="Proteomes" id="UP000053060"/>
    </source>
</evidence>
<feature type="domain" description="Bacterial bifunctional deaminase-reductase C-terminal" evidence="1">
    <location>
        <begin position="2"/>
        <end position="186"/>
    </location>
</feature>
<dbReference type="InterPro" id="IPR002734">
    <property type="entry name" value="RibDG_C"/>
</dbReference>
<evidence type="ECO:0000259" key="1">
    <source>
        <dbReference type="Pfam" id="PF01872"/>
    </source>
</evidence>
<comment type="caution">
    <text evidence="2">The sequence shown here is derived from an EMBL/GenBank/DDBJ whole genome shotgun (WGS) entry which is preliminary data.</text>
</comment>
<dbReference type="SUPFAM" id="SSF53597">
    <property type="entry name" value="Dihydrofolate reductase-like"/>
    <property type="match status" value="1"/>
</dbReference>
<gene>
    <name evidence="2" type="ORF">Z045_15805</name>
</gene>
<dbReference type="EMBL" id="AZXY01000007">
    <property type="protein sequence ID" value="KSZ58021.1"/>
    <property type="molecule type" value="Genomic_DNA"/>
</dbReference>
<protein>
    <submittedName>
        <fullName evidence="2">Deaminase/reductase</fullName>
    </submittedName>
</protein>
<evidence type="ECO:0000313" key="2">
    <source>
        <dbReference type="EMBL" id="KSZ58021.1"/>
    </source>
</evidence>